<dbReference type="InterPro" id="IPR013663">
    <property type="entry name" value="Helicase_SWF/SNF/SWI_bac"/>
</dbReference>
<dbReference type="InterPro" id="IPR014001">
    <property type="entry name" value="Helicase_ATP-bd"/>
</dbReference>
<geneLocation type="plasmid" evidence="2 3">
    <name>pSAP_1</name>
</geneLocation>
<dbReference type="PROSITE" id="PS51192">
    <property type="entry name" value="HELICASE_ATP_BIND_1"/>
    <property type="match status" value="1"/>
</dbReference>
<keyword evidence="2" id="KW-0614">Plasmid</keyword>
<reference evidence="3" key="1">
    <citation type="journal article" date="2024" name="FEMS Microbiol. Lett.">
        <title>Genomic insights into Spiroplasma endosymbionts that induce male-killing and protective phenotypes in the pea aphid.</title>
        <authorList>
            <person name="Arai H."/>
            <person name="Legeai F."/>
            <person name="Kageyama D."/>
            <person name="Sugio A."/>
            <person name="Simon J.C."/>
        </authorList>
    </citation>
    <scope>NUCLEOTIDE SEQUENCE [LARGE SCALE GENOMIC DNA]</scope>
    <source>
        <strain evidence="3">sAp269</strain>
        <plasmid evidence="3">pSAP_1</plasmid>
    </source>
</reference>
<name>A0ABM8JTC1_9MOLU</name>
<dbReference type="InterPro" id="IPR038718">
    <property type="entry name" value="SNF2-like_sf"/>
</dbReference>
<sequence length="658" mass="77107">MYDEFEIFNMKLPNSNIINFYNFEDNNSKFRLLPVLLFHLLFSLKGETIDLIYLGTIYNDILITEENYESKLNISLVNNQIIISNQKEKPLFLNSKLQSILENKKVLFLTNNQKNNCKILQTMNSQNQIIFDENDKQDVIQYIISPLLKHNNNVIDPIITNNIINTKLIIESYFDFDGEYVILKSVFKYDDIIFDINDSSSNPNKIVLRDYIKEKNYLYLFSTLPFEKIGDKLVLNDLESIIKLVSNLLSVIEQQSIIYYTENFQNVRLIKTKINSSNISINENKQLLEFNFILENITQDELKSIFISIKNEKKYHRLENGNIVDLQNKTLIKFVKLSDKFDIPLENFATGKFLIHKYHAPFLNEELSNFKDVSFNKNLYFTELITKITNFNDNDITVSSSLNAVLRDYQIKGHKWLKTLALFGFGGILADEMGLGKTLQTISYIVKEYELNSHMEPILIIAPASIIYNWKNEFKKFAPQLKKIIVDGTKQIRKEILKNYKNYQILITSYPLLRRDFIEYDSLSFSHCFIDEAQHIKNPTSLNAKVTKGINSTIKFALTGTPIENNLTELWSIFDFALPRLLLSHHKFQKQYEVPIARKQDKLLLTQLIKKTKPFILRRLKNEVITELPNKIENKVIVEMTSRQKKSMPLMLWQHVRN</sequence>
<keyword evidence="3" id="KW-1185">Reference proteome</keyword>
<evidence type="ECO:0000259" key="1">
    <source>
        <dbReference type="PROSITE" id="PS51192"/>
    </source>
</evidence>
<dbReference type="InterPro" id="IPR027417">
    <property type="entry name" value="P-loop_NTPase"/>
</dbReference>
<dbReference type="Gene3D" id="3.40.50.10810">
    <property type="entry name" value="Tandem AAA-ATPase domain"/>
    <property type="match status" value="1"/>
</dbReference>
<dbReference type="EMBL" id="AP028956">
    <property type="protein sequence ID" value="BET39673.1"/>
    <property type="molecule type" value="Genomic_DNA"/>
</dbReference>
<evidence type="ECO:0000313" key="2">
    <source>
        <dbReference type="EMBL" id="BET39673.1"/>
    </source>
</evidence>
<organism evidence="2 3">
    <name type="scientific">Spiroplasma ixodetis</name>
    <dbReference type="NCBI Taxonomy" id="2141"/>
    <lineage>
        <taxon>Bacteria</taxon>
        <taxon>Bacillati</taxon>
        <taxon>Mycoplasmatota</taxon>
        <taxon>Mollicutes</taxon>
        <taxon>Entomoplasmatales</taxon>
        <taxon>Spiroplasmataceae</taxon>
        <taxon>Spiroplasma</taxon>
    </lineage>
</organism>
<evidence type="ECO:0000313" key="3">
    <source>
        <dbReference type="Proteomes" id="UP001473424"/>
    </source>
</evidence>
<dbReference type="SUPFAM" id="SSF52540">
    <property type="entry name" value="P-loop containing nucleoside triphosphate hydrolases"/>
    <property type="match status" value="1"/>
</dbReference>
<dbReference type="SMART" id="SM00487">
    <property type="entry name" value="DEXDc"/>
    <property type="match status" value="1"/>
</dbReference>
<dbReference type="InterPro" id="IPR000330">
    <property type="entry name" value="SNF2_N"/>
</dbReference>
<feature type="domain" description="Helicase ATP-binding" evidence="1">
    <location>
        <begin position="418"/>
        <end position="580"/>
    </location>
</feature>
<dbReference type="PANTHER" id="PTHR10799">
    <property type="entry name" value="SNF2/RAD54 HELICASE FAMILY"/>
    <property type="match status" value="1"/>
</dbReference>
<gene>
    <name evidence="2" type="ORF">SAP269_22620</name>
</gene>
<protein>
    <recommendedName>
        <fullName evidence="1">Helicase ATP-binding domain-containing protein</fullName>
    </recommendedName>
</protein>
<dbReference type="Pfam" id="PF08455">
    <property type="entry name" value="SNF2_assoc"/>
    <property type="match status" value="1"/>
</dbReference>
<dbReference type="Pfam" id="PF00176">
    <property type="entry name" value="SNF2-rel_dom"/>
    <property type="match status" value="1"/>
</dbReference>
<dbReference type="RefSeq" id="WP_353307293.1">
    <property type="nucleotide sequence ID" value="NZ_AP028956.1"/>
</dbReference>
<proteinExistence type="predicted"/>
<accession>A0ABM8JTC1</accession>
<dbReference type="Proteomes" id="UP001473424">
    <property type="component" value="Plasmid pSAP_1"/>
</dbReference>